<organism evidence="2 3">
    <name type="scientific">Panagrellus redivivus</name>
    <name type="common">Microworm</name>
    <dbReference type="NCBI Taxonomy" id="6233"/>
    <lineage>
        <taxon>Eukaryota</taxon>
        <taxon>Metazoa</taxon>
        <taxon>Ecdysozoa</taxon>
        <taxon>Nematoda</taxon>
        <taxon>Chromadorea</taxon>
        <taxon>Rhabditida</taxon>
        <taxon>Tylenchina</taxon>
        <taxon>Panagrolaimomorpha</taxon>
        <taxon>Panagrolaimoidea</taxon>
        <taxon>Panagrolaimidae</taxon>
        <taxon>Panagrellus</taxon>
    </lineage>
</organism>
<evidence type="ECO:0000256" key="1">
    <source>
        <dbReference type="SAM" id="MobiDB-lite"/>
    </source>
</evidence>
<sequence length="461" mass="51912">MANNEKIHNFTRPNVALDNKLIGHSFNNVTQNFEEPFDEEPIFSLRSCPSSCFNDGTLAMNQKAMQNALSFEEECKLNDYMEQQITQKLRTNDERKRQPTVTQLVQPLKPGQISYGVRTIRTDLKVPGKNDLEEVRCQQDERDLLFQTKIKSHIPIAPPFFHDLSKLGSPRLDLPTVNEMLADELEQTHLAVSAKEFLEGILAKQQLQFLRSIATDRQNQLLSNSADINIEDKPHQFIEPKDGETETCARVRPLIKAAKRVLIAISNLDNFKVLQNPTLTPYDSTVHDGVTYNRDVTIHTSAPQLCPDMTMTNVMHDRAFNPTNPIQCRISALANGIDHKKSTASKNPQTEVLQAAASPWTKPLNIVSKPKVPYQPATVPSSLQQDKIIRTRGASIMPTRGIRQGRISKSKSNKNLPQHDAIRDEALPPSQIKANVATRQWSFTQGLVSTNVNQFAKNGRR</sequence>
<reference evidence="2" key="1">
    <citation type="journal article" date="2013" name="Genetics">
        <title>The draft genome and transcriptome of Panagrellus redivivus are shaped by the harsh demands of a free-living lifestyle.</title>
        <authorList>
            <person name="Srinivasan J."/>
            <person name="Dillman A.R."/>
            <person name="Macchietto M.G."/>
            <person name="Heikkinen L."/>
            <person name="Lakso M."/>
            <person name="Fracchia K.M."/>
            <person name="Antoshechkin I."/>
            <person name="Mortazavi A."/>
            <person name="Wong G."/>
            <person name="Sternberg P.W."/>
        </authorList>
    </citation>
    <scope>NUCLEOTIDE SEQUENCE [LARGE SCALE GENOMIC DNA]</scope>
    <source>
        <strain evidence="2">MT8872</strain>
    </source>
</reference>
<proteinExistence type="predicted"/>
<keyword evidence="2" id="KW-1185">Reference proteome</keyword>
<feature type="region of interest" description="Disordered" evidence="1">
    <location>
        <begin position="405"/>
        <end position="429"/>
    </location>
</feature>
<name>A0A7E4W7R6_PANRE</name>
<evidence type="ECO:0000313" key="2">
    <source>
        <dbReference type="Proteomes" id="UP000492821"/>
    </source>
</evidence>
<evidence type="ECO:0000313" key="3">
    <source>
        <dbReference type="WBParaSite" id="Pan_g7988.t1"/>
    </source>
</evidence>
<protein>
    <submittedName>
        <fullName evidence="3">Protein phosphatase 1 regulatory subunit 35 C-terminal domain-containing protein</fullName>
    </submittedName>
</protein>
<dbReference type="AlphaFoldDB" id="A0A7E4W7R6"/>
<accession>A0A7E4W7R6</accession>
<dbReference type="Proteomes" id="UP000492821">
    <property type="component" value="Unassembled WGS sequence"/>
</dbReference>
<dbReference type="WBParaSite" id="Pan_g7988.t1">
    <property type="protein sequence ID" value="Pan_g7988.t1"/>
    <property type="gene ID" value="Pan_g7988"/>
</dbReference>
<reference evidence="3" key="2">
    <citation type="submission" date="2020-10" db="UniProtKB">
        <authorList>
            <consortium name="WormBaseParasite"/>
        </authorList>
    </citation>
    <scope>IDENTIFICATION</scope>
</reference>